<geneLocation type="plasmid" evidence="1">
    <name>p06-1619-NDM</name>
</geneLocation>
<organism evidence="1">
    <name type="scientific">Providencia rettgeri</name>
    <dbReference type="NCBI Taxonomy" id="587"/>
    <lineage>
        <taxon>Bacteria</taxon>
        <taxon>Pseudomonadati</taxon>
        <taxon>Pseudomonadota</taxon>
        <taxon>Gammaproteobacteria</taxon>
        <taxon>Enterobacterales</taxon>
        <taxon>Morganellaceae</taxon>
        <taxon>Providencia</taxon>
    </lineage>
</organism>
<sequence>MELLKSEIPFTIHDSEISQGPFPANGFLPLFETDFGNGDYYGLYWPIGLENERPIVCELFHDEWRLAPVFSNALILAECLEMDNDCQDDDSVIDDPLLGEHKNVWGIPLIN</sequence>
<dbReference type="EMBL" id="KX832928">
    <property type="protein sequence ID" value="ARV76060.1"/>
    <property type="molecule type" value="Genomic_DNA"/>
</dbReference>
<proteinExistence type="predicted"/>
<dbReference type="RefSeq" id="WP_172688760.1">
    <property type="nucleotide sequence ID" value="NZ_KX832928.1"/>
</dbReference>
<keyword evidence="1" id="KW-0614">Plasmid</keyword>
<name>A0A220DIF4_PRORE</name>
<dbReference type="AlphaFoldDB" id="A0A220DIF4"/>
<evidence type="ECO:0000313" key="1">
    <source>
        <dbReference type="EMBL" id="ARV76060.1"/>
    </source>
</evidence>
<accession>A0A220DIF4</accession>
<protein>
    <submittedName>
        <fullName evidence="1">Uncharacterized protein</fullName>
    </submittedName>
</protein>
<reference evidence="1" key="1">
    <citation type="journal article" date="2017" name="Genome Biol. Evol.">
        <title>Genomic Epidemiology of NDM-1-Encoding Plasmids in Latin American Clinical Isolates Reveals Insights into the Evolution of Multidrug Resistance.</title>
        <authorList>
            <person name="Marquez-Ortiz R.A."/>
            <person name="Haggerty L."/>
            <person name="Olarte N."/>
            <person name="Duarte C."/>
            <person name="Garza-Ramos U."/>
            <person name="Silva-Sanchez J."/>
            <person name="Castro B.E."/>
            <person name="Sim E.M."/>
            <person name="Beltran M."/>
            <person name="Moncada M.V."/>
            <person name="Valderrama A."/>
            <person name="Castellanos J.E."/>
            <person name="Charles I.G."/>
            <person name="Vanegas N."/>
            <person name="Escobar-Perez J."/>
            <person name="Petty N.K."/>
        </authorList>
    </citation>
    <scope>NUCLEOTIDE SEQUENCE</scope>
    <source>
        <strain evidence="1">06-1619</strain>
        <plasmid evidence="1">p06-1619-NDM</plasmid>
    </source>
</reference>
<gene>
    <name evidence="1" type="ORF">PRE19_0000004249</name>
</gene>